<name>A0AAE3GNM8_9CYAN</name>
<keyword evidence="2" id="KW-1185">Reference proteome</keyword>
<reference evidence="1" key="1">
    <citation type="submission" date="2022-06" db="EMBL/GenBank/DDBJ databases">
        <title>New cyanobacteria of genus Symplocastrum in benthos of Lake Baikal.</title>
        <authorList>
            <person name="Sorokovikova E."/>
            <person name="Tikhonova I."/>
            <person name="Krasnopeev A."/>
            <person name="Evseev P."/>
            <person name="Gladkikh A."/>
            <person name="Belykh O."/>
        </authorList>
    </citation>
    <scope>NUCLEOTIDE SEQUENCE</scope>
    <source>
        <strain evidence="1">BBK-W-15</strain>
    </source>
</reference>
<sequence>MENQINPIIPTGEPTISVPTEIPPNLPPQYPSSETEWILAIAILTRSIALLIRALTPLMLRQKSASAKK</sequence>
<dbReference type="AlphaFoldDB" id="A0AAE3GNM8"/>
<evidence type="ECO:0000313" key="1">
    <source>
        <dbReference type="EMBL" id="MCP2727901.1"/>
    </source>
</evidence>
<organism evidence="1 2">
    <name type="scientific">Limnofasciculus baicalensis BBK-W-15</name>
    <dbReference type="NCBI Taxonomy" id="2699891"/>
    <lineage>
        <taxon>Bacteria</taxon>
        <taxon>Bacillati</taxon>
        <taxon>Cyanobacteriota</taxon>
        <taxon>Cyanophyceae</taxon>
        <taxon>Coleofasciculales</taxon>
        <taxon>Coleofasciculaceae</taxon>
        <taxon>Limnofasciculus</taxon>
        <taxon>Limnofasciculus baicalensis</taxon>
    </lineage>
</organism>
<accession>A0AAE3GNM8</accession>
<dbReference type="RefSeq" id="WP_254010708.1">
    <property type="nucleotide sequence ID" value="NZ_JAMZMM010000031.1"/>
</dbReference>
<evidence type="ECO:0000313" key="2">
    <source>
        <dbReference type="Proteomes" id="UP001204953"/>
    </source>
</evidence>
<dbReference type="Proteomes" id="UP001204953">
    <property type="component" value="Unassembled WGS sequence"/>
</dbReference>
<comment type="caution">
    <text evidence="1">The sequence shown here is derived from an EMBL/GenBank/DDBJ whole genome shotgun (WGS) entry which is preliminary data.</text>
</comment>
<protein>
    <submittedName>
        <fullName evidence="1">Uncharacterized protein</fullName>
    </submittedName>
</protein>
<gene>
    <name evidence="1" type="ORF">NJ959_05340</name>
</gene>
<dbReference type="EMBL" id="JAMZMM010000031">
    <property type="protein sequence ID" value="MCP2727901.1"/>
    <property type="molecule type" value="Genomic_DNA"/>
</dbReference>
<proteinExistence type="predicted"/>